<reference evidence="2" key="1">
    <citation type="journal article" date="2015" name="Proc. Natl. Acad. Sci. U.S.A.">
        <title>Genome sequencing of adzuki bean (Vigna angularis) provides insight into high starch and low fat accumulation and domestication.</title>
        <authorList>
            <person name="Yang K."/>
            <person name="Tian Z."/>
            <person name="Chen C."/>
            <person name="Luo L."/>
            <person name="Zhao B."/>
            <person name="Wang Z."/>
            <person name="Yu L."/>
            <person name="Li Y."/>
            <person name="Sun Y."/>
            <person name="Li W."/>
            <person name="Chen Y."/>
            <person name="Li Y."/>
            <person name="Zhang Y."/>
            <person name="Ai D."/>
            <person name="Zhao J."/>
            <person name="Shang C."/>
            <person name="Ma Y."/>
            <person name="Wu B."/>
            <person name="Wang M."/>
            <person name="Gao L."/>
            <person name="Sun D."/>
            <person name="Zhang P."/>
            <person name="Guo F."/>
            <person name="Wang W."/>
            <person name="Li Y."/>
            <person name="Wang J."/>
            <person name="Varshney R.K."/>
            <person name="Wang J."/>
            <person name="Ling H.Q."/>
            <person name="Wan P."/>
        </authorList>
    </citation>
    <scope>NUCLEOTIDE SEQUENCE</scope>
    <source>
        <strain evidence="2">cv. Jingnong 6</strain>
    </source>
</reference>
<protein>
    <submittedName>
        <fullName evidence="1">Uncharacterized protein</fullName>
    </submittedName>
</protein>
<dbReference type="Gramene" id="KOM57395">
    <property type="protein sequence ID" value="KOM57395"/>
    <property type="gene ID" value="LR48_Vigan11g042800"/>
</dbReference>
<evidence type="ECO:0000313" key="2">
    <source>
        <dbReference type="Proteomes" id="UP000053144"/>
    </source>
</evidence>
<evidence type="ECO:0000313" key="1">
    <source>
        <dbReference type="EMBL" id="KOM57395.1"/>
    </source>
</evidence>
<organism evidence="1 2">
    <name type="scientific">Phaseolus angularis</name>
    <name type="common">Azuki bean</name>
    <name type="synonym">Vigna angularis</name>
    <dbReference type="NCBI Taxonomy" id="3914"/>
    <lineage>
        <taxon>Eukaryota</taxon>
        <taxon>Viridiplantae</taxon>
        <taxon>Streptophyta</taxon>
        <taxon>Embryophyta</taxon>
        <taxon>Tracheophyta</taxon>
        <taxon>Spermatophyta</taxon>
        <taxon>Magnoliopsida</taxon>
        <taxon>eudicotyledons</taxon>
        <taxon>Gunneridae</taxon>
        <taxon>Pentapetalae</taxon>
        <taxon>rosids</taxon>
        <taxon>fabids</taxon>
        <taxon>Fabales</taxon>
        <taxon>Fabaceae</taxon>
        <taxon>Papilionoideae</taxon>
        <taxon>50 kb inversion clade</taxon>
        <taxon>NPAAA clade</taxon>
        <taxon>indigoferoid/millettioid clade</taxon>
        <taxon>Phaseoleae</taxon>
        <taxon>Vigna</taxon>
    </lineage>
</organism>
<sequence length="265" mass="29525">MSTSVLTDTLPLVVVRPRTPRTSTARQSMSPSVQTFDRSASKASLWFQPLDNPCVRAFKQSAVRPPFGFNRSTIPVYERSSSRPFGLKGVRPLVSNRSTIHVYERSSSRPFSLKSVRPLVSTGRQSICTSVQAVGRSALKVFDLWFQPLVNPCVRAFKHTAVRPQRYSHFDLNRSTIHSHERSNIRPFDLKGSCPLGFNRSSIHGHERSSIRPFDAINVVHSASMTFGLTRSMKSVASSIRPHSFHSASHATRPLPSVASSIQLL</sequence>
<gene>
    <name evidence="1" type="ORF">LR48_Vigan11g042800</name>
</gene>
<dbReference type="EMBL" id="CM003381">
    <property type="protein sequence ID" value="KOM57395.1"/>
    <property type="molecule type" value="Genomic_DNA"/>
</dbReference>
<dbReference type="AlphaFoldDB" id="A0A0L9VQQ4"/>
<accession>A0A0L9VQQ4</accession>
<dbReference type="Proteomes" id="UP000053144">
    <property type="component" value="Chromosome 11"/>
</dbReference>
<name>A0A0L9VQQ4_PHAAN</name>
<proteinExistence type="predicted"/>